<sequence>MNEIRSIHRDNIQKIHPEKNTAISEILSYLEEESLCMDLDFNENSTSFFISRYVFKFQSCRLKCTYCNDQLVYSKGLSCVTFDESMENNGKTKPLEQINQRG</sequence>
<feature type="non-terminal residue" evidence="1">
    <location>
        <position position="102"/>
    </location>
</feature>
<reference evidence="1" key="1">
    <citation type="submission" date="2014-05" db="EMBL/GenBank/DDBJ databases">
        <authorList>
            <person name="Chronopoulou M."/>
        </authorList>
    </citation>
    <scope>NUCLEOTIDE SEQUENCE</scope>
    <source>
        <tissue evidence="1">Whole organism</tissue>
    </source>
</reference>
<evidence type="ECO:0000313" key="1">
    <source>
        <dbReference type="EMBL" id="CDW24327.1"/>
    </source>
</evidence>
<organism evidence="1">
    <name type="scientific">Lepeophtheirus salmonis</name>
    <name type="common">Salmon louse</name>
    <name type="synonym">Caligus salmonis</name>
    <dbReference type="NCBI Taxonomy" id="72036"/>
    <lineage>
        <taxon>Eukaryota</taxon>
        <taxon>Metazoa</taxon>
        <taxon>Ecdysozoa</taxon>
        <taxon>Arthropoda</taxon>
        <taxon>Crustacea</taxon>
        <taxon>Multicrustacea</taxon>
        <taxon>Hexanauplia</taxon>
        <taxon>Copepoda</taxon>
        <taxon>Siphonostomatoida</taxon>
        <taxon>Caligidae</taxon>
        <taxon>Lepeophtheirus</taxon>
    </lineage>
</organism>
<accession>A0A0K2TFH0</accession>
<protein>
    <submittedName>
        <fullName evidence="1">Uncharacterized protein</fullName>
    </submittedName>
</protein>
<name>A0A0K2TFH0_LEPSM</name>
<dbReference type="EMBL" id="HACA01006966">
    <property type="protein sequence ID" value="CDW24327.1"/>
    <property type="molecule type" value="Transcribed_RNA"/>
</dbReference>
<dbReference type="AlphaFoldDB" id="A0A0K2TFH0"/>
<proteinExistence type="predicted"/>